<name>A0A5B7J8Z5_PORTR</name>
<sequence length="64" mass="7242">MNSLTRTITMNSLTRTITMNSLTRAITMNSLTRAITNNPQDSLVHRFYNTTSEITTGNIQQTSY</sequence>
<gene>
    <name evidence="1" type="ORF">E2C01_084343</name>
</gene>
<dbReference type="EMBL" id="VSRR010080919">
    <property type="protein sequence ID" value="MPC89398.1"/>
    <property type="molecule type" value="Genomic_DNA"/>
</dbReference>
<evidence type="ECO:0000313" key="1">
    <source>
        <dbReference type="EMBL" id="MPC89398.1"/>
    </source>
</evidence>
<dbReference type="AlphaFoldDB" id="A0A5B7J8Z5"/>
<comment type="caution">
    <text evidence="1">The sequence shown here is derived from an EMBL/GenBank/DDBJ whole genome shotgun (WGS) entry which is preliminary data.</text>
</comment>
<organism evidence="1 2">
    <name type="scientific">Portunus trituberculatus</name>
    <name type="common">Swimming crab</name>
    <name type="synonym">Neptunus trituberculatus</name>
    <dbReference type="NCBI Taxonomy" id="210409"/>
    <lineage>
        <taxon>Eukaryota</taxon>
        <taxon>Metazoa</taxon>
        <taxon>Ecdysozoa</taxon>
        <taxon>Arthropoda</taxon>
        <taxon>Crustacea</taxon>
        <taxon>Multicrustacea</taxon>
        <taxon>Malacostraca</taxon>
        <taxon>Eumalacostraca</taxon>
        <taxon>Eucarida</taxon>
        <taxon>Decapoda</taxon>
        <taxon>Pleocyemata</taxon>
        <taxon>Brachyura</taxon>
        <taxon>Eubrachyura</taxon>
        <taxon>Portunoidea</taxon>
        <taxon>Portunidae</taxon>
        <taxon>Portuninae</taxon>
        <taxon>Portunus</taxon>
    </lineage>
</organism>
<accession>A0A5B7J8Z5</accession>
<proteinExistence type="predicted"/>
<evidence type="ECO:0000313" key="2">
    <source>
        <dbReference type="Proteomes" id="UP000324222"/>
    </source>
</evidence>
<keyword evidence="2" id="KW-1185">Reference proteome</keyword>
<dbReference type="Proteomes" id="UP000324222">
    <property type="component" value="Unassembled WGS sequence"/>
</dbReference>
<protein>
    <submittedName>
        <fullName evidence="1">Uncharacterized protein</fullName>
    </submittedName>
</protein>
<reference evidence="1 2" key="1">
    <citation type="submission" date="2019-05" db="EMBL/GenBank/DDBJ databases">
        <title>Another draft genome of Portunus trituberculatus and its Hox gene families provides insights of decapod evolution.</title>
        <authorList>
            <person name="Jeong J.-H."/>
            <person name="Song I."/>
            <person name="Kim S."/>
            <person name="Choi T."/>
            <person name="Kim D."/>
            <person name="Ryu S."/>
            <person name="Kim W."/>
        </authorList>
    </citation>
    <scope>NUCLEOTIDE SEQUENCE [LARGE SCALE GENOMIC DNA]</scope>
    <source>
        <tissue evidence="1">Muscle</tissue>
    </source>
</reference>